<keyword evidence="22" id="KW-1185">Reference proteome</keyword>
<evidence type="ECO:0000256" key="8">
    <source>
        <dbReference type="ARBA" id="ARBA00023055"/>
    </source>
</evidence>
<dbReference type="Pfam" id="PF00153">
    <property type="entry name" value="Mito_carr"/>
    <property type="match status" value="3"/>
</dbReference>
<evidence type="ECO:0000256" key="18">
    <source>
        <dbReference type="SAM" id="Phobius"/>
    </source>
</evidence>
<feature type="repeat" description="Solcar" evidence="16">
    <location>
        <begin position="108"/>
        <end position="199"/>
    </location>
</feature>
<dbReference type="Proteomes" id="UP000663877">
    <property type="component" value="Unassembled WGS sequence"/>
</dbReference>
<comment type="caution">
    <text evidence="19">The sequence shown here is derived from an EMBL/GenBank/DDBJ whole genome shotgun (WGS) entry which is preliminary data.</text>
</comment>
<accession>A0A813VGR4</accession>
<evidence type="ECO:0000256" key="6">
    <source>
        <dbReference type="ARBA" id="ARBA00022737"/>
    </source>
</evidence>
<keyword evidence="8" id="KW-0445">Lipid transport</keyword>
<comment type="catalytic activity">
    <reaction evidence="10">
        <text>(S)-malate(in) + 2-oxoglutarate(out) = (S)-malate(out) + 2-oxoglutarate(in)</text>
        <dbReference type="Rhea" id="RHEA:71587"/>
        <dbReference type="ChEBI" id="CHEBI:15589"/>
        <dbReference type="ChEBI" id="CHEBI:16810"/>
    </reaction>
</comment>
<keyword evidence="6" id="KW-0677">Repeat</keyword>
<evidence type="ECO:0000256" key="1">
    <source>
        <dbReference type="ARBA" id="ARBA00004141"/>
    </source>
</evidence>
<evidence type="ECO:0000313" key="19">
    <source>
        <dbReference type="EMBL" id="CAF0836412.1"/>
    </source>
</evidence>
<evidence type="ECO:0000256" key="16">
    <source>
        <dbReference type="PROSITE-ProRule" id="PRU00282"/>
    </source>
</evidence>
<dbReference type="GO" id="GO:0016020">
    <property type="term" value="C:membrane"/>
    <property type="evidence" value="ECO:0007669"/>
    <property type="project" value="UniProtKB-SubCell"/>
</dbReference>
<evidence type="ECO:0000256" key="15">
    <source>
        <dbReference type="ARBA" id="ARBA00052710"/>
    </source>
</evidence>
<feature type="repeat" description="Solcar" evidence="16">
    <location>
        <begin position="14"/>
        <end position="99"/>
    </location>
</feature>
<feature type="transmembrane region" description="Helical" evidence="18">
    <location>
        <begin position="16"/>
        <end position="33"/>
    </location>
</feature>
<evidence type="ECO:0000256" key="5">
    <source>
        <dbReference type="ARBA" id="ARBA00022692"/>
    </source>
</evidence>
<evidence type="ECO:0000313" key="21">
    <source>
        <dbReference type="EMBL" id="CAF0976250.1"/>
    </source>
</evidence>
<evidence type="ECO:0000256" key="4">
    <source>
        <dbReference type="ARBA" id="ARBA00022449"/>
    </source>
</evidence>
<comment type="catalytic activity">
    <reaction evidence="12">
        <text>oxaloacetate(in) + 2-oxoglutarate(out) = oxaloacetate(out) + 2-oxoglutarate(in)</text>
        <dbReference type="Rhea" id="RHEA:71603"/>
        <dbReference type="ChEBI" id="CHEBI:16452"/>
        <dbReference type="ChEBI" id="CHEBI:16810"/>
    </reaction>
</comment>
<evidence type="ECO:0000256" key="3">
    <source>
        <dbReference type="ARBA" id="ARBA00022448"/>
    </source>
</evidence>
<keyword evidence="9 16" id="KW-0472">Membrane</keyword>
<comment type="subcellular location">
    <subcellularLocation>
        <location evidence="1">Membrane</location>
        <topology evidence="1">Multi-pass membrane protein</topology>
    </subcellularLocation>
</comment>
<reference evidence="19" key="1">
    <citation type="submission" date="2021-02" db="EMBL/GenBank/DDBJ databases">
        <authorList>
            <person name="Nowell W R."/>
        </authorList>
    </citation>
    <scope>NUCLEOTIDE SEQUENCE</scope>
</reference>
<evidence type="ECO:0000256" key="2">
    <source>
        <dbReference type="ARBA" id="ARBA00006375"/>
    </source>
</evidence>
<dbReference type="Proteomes" id="UP000663832">
    <property type="component" value="Unassembled WGS sequence"/>
</dbReference>
<dbReference type="EMBL" id="CAJNOM010000070">
    <property type="protein sequence ID" value="CAF0976250.1"/>
    <property type="molecule type" value="Genomic_DNA"/>
</dbReference>
<name>A0A813VGR4_9BILA</name>
<dbReference type="SUPFAM" id="SSF103506">
    <property type="entry name" value="Mitochondrial carrier"/>
    <property type="match status" value="1"/>
</dbReference>
<protein>
    <recommendedName>
        <fullName evidence="11">Mitochondrial 2-oxoglutarate/malate carrier protein</fullName>
    </recommendedName>
</protein>
<evidence type="ECO:0000256" key="7">
    <source>
        <dbReference type="ARBA" id="ARBA00022989"/>
    </source>
</evidence>
<evidence type="ECO:0000256" key="11">
    <source>
        <dbReference type="ARBA" id="ARBA00040264"/>
    </source>
</evidence>
<evidence type="ECO:0000313" key="20">
    <source>
        <dbReference type="EMBL" id="CAF0942564.1"/>
    </source>
</evidence>
<evidence type="ECO:0000256" key="17">
    <source>
        <dbReference type="RuleBase" id="RU000488"/>
    </source>
</evidence>
<dbReference type="InterPro" id="IPR018108">
    <property type="entry name" value="MCP_transmembrane"/>
</dbReference>
<dbReference type="OrthoDB" id="448427at2759"/>
<keyword evidence="5 16" id="KW-0812">Transmembrane</keyword>
<dbReference type="PANTHER" id="PTHR45618">
    <property type="entry name" value="MITOCHONDRIAL DICARBOXYLATE CARRIER-RELATED"/>
    <property type="match status" value="1"/>
</dbReference>
<organism evidence="19 23">
    <name type="scientific">Adineta steineri</name>
    <dbReference type="NCBI Taxonomy" id="433720"/>
    <lineage>
        <taxon>Eukaryota</taxon>
        <taxon>Metazoa</taxon>
        <taxon>Spiralia</taxon>
        <taxon>Gnathifera</taxon>
        <taxon>Rotifera</taxon>
        <taxon>Eurotatoria</taxon>
        <taxon>Bdelloidea</taxon>
        <taxon>Adinetida</taxon>
        <taxon>Adinetidae</taxon>
        <taxon>Adineta</taxon>
    </lineage>
</organism>
<evidence type="ECO:0000256" key="10">
    <source>
        <dbReference type="ARBA" id="ARBA00036491"/>
    </source>
</evidence>
<evidence type="ECO:0000256" key="14">
    <source>
        <dbReference type="ARBA" id="ARBA00052538"/>
    </source>
</evidence>
<proteinExistence type="inferred from homology"/>
<dbReference type="EMBL" id="CAJNOI010000021">
    <property type="protein sequence ID" value="CAF0836412.1"/>
    <property type="molecule type" value="Genomic_DNA"/>
</dbReference>
<keyword evidence="3 17" id="KW-0813">Transport</keyword>
<dbReference type="GO" id="GO:0006869">
    <property type="term" value="P:lipid transport"/>
    <property type="evidence" value="ECO:0007669"/>
    <property type="project" value="UniProtKB-KW"/>
</dbReference>
<comment type="catalytic activity">
    <reaction evidence="13">
        <text>maleate(in) + 2-oxoglutarate(out) = maleate(out) + 2-oxoglutarate(in)</text>
        <dbReference type="Rhea" id="RHEA:71599"/>
        <dbReference type="ChEBI" id="CHEBI:16810"/>
        <dbReference type="ChEBI" id="CHEBI:30780"/>
    </reaction>
</comment>
<evidence type="ECO:0000256" key="13">
    <source>
        <dbReference type="ARBA" id="ARBA00050291"/>
    </source>
</evidence>
<dbReference type="GO" id="GO:0015297">
    <property type="term" value="F:antiporter activity"/>
    <property type="evidence" value="ECO:0007669"/>
    <property type="project" value="UniProtKB-KW"/>
</dbReference>
<dbReference type="PROSITE" id="PS50920">
    <property type="entry name" value="SOLCAR"/>
    <property type="match status" value="3"/>
</dbReference>
<feature type="transmembrane region" description="Helical" evidence="18">
    <location>
        <begin position="210"/>
        <end position="231"/>
    </location>
</feature>
<dbReference type="Gene3D" id="1.50.40.10">
    <property type="entry name" value="Mitochondrial carrier domain"/>
    <property type="match status" value="1"/>
</dbReference>
<evidence type="ECO:0000313" key="22">
    <source>
        <dbReference type="Proteomes" id="UP000663832"/>
    </source>
</evidence>
<feature type="transmembrane region" description="Helical" evidence="18">
    <location>
        <begin position="110"/>
        <end position="128"/>
    </location>
</feature>
<comment type="catalytic activity">
    <reaction evidence="15">
        <text>succinate(in) + 2-oxoglutarate(out) = succinate(out) + 2-oxoglutarate(in)</text>
        <dbReference type="Rhea" id="RHEA:71595"/>
        <dbReference type="ChEBI" id="CHEBI:16810"/>
        <dbReference type="ChEBI" id="CHEBI:30031"/>
    </reaction>
</comment>
<dbReference type="InterPro" id="IPR023395">
    <property type="entry name" value="MCP_dom_sf"/>
</dbReference>
<dbReference type="FunFam" id="1.50.40.10:FF:000013">
    <property type="entry name" value="Mitochondrial 2-oxoglutarate/malate carrier protein-like protein"/>
    <property type="match status" value="1"/>
</dbReference>
<keyword evidence="7 18" id="KW-1133">Transmembrane helix</keyword>
<feature type="repeat" description="Solcar" evidence="16">
    <location>
        <begin position="208"/>
        <end position="319"/>
    </location>
</feature>
<sequence length="334" mass="37757">MESKSLSTNTPNSVKFLIGGIAGMSATMFVNPLDLVKNRMQMSGAEGSIREYKTTFHAITTIFRNEGIRGLYASLSAGLLRQATYTTARLGVYQILFERFRELDGRPPRFFINLLLGIVSGGLGSFIGTPAEVALVRMSLDGRLPIEERRNYKHVFDALIRIIREEGILRLWRGAIPTVTRAMIVNAAQMPTYSQAKQLLISNDIMQQGLPLHVVASLMAALITTTVSLPVDIIKTRYQNMKVIQGKPEYNGILVSDWYHCLIQKNEIEPFVLINKDVFQRILHKEGAVSFWKGFTPYFSRLGPHTILTFIFIEQLNIQYQKHILKNQVYSSTL</sequence>
<dbReference type="AlphaFoldDB" id="A0A813VGR4"/>
<keyword evidence="4" id="KW-0050">Antiport</keyword>
<comment type="similarity">
    <text evidence="2 17">Belongs to the mitochondrial carrier (TC 2.A.29) family.</text>
</comment>
<evidence type="ECO:0000313" key="23">
    <source>
        <dbReference type="Proteomes" id="UP000663877"/>
    </source>
</evidence>
<gene>
    <name evidence="19" type="ORF">BJG266_LOCUS7070</name>
    <name evidence="20" type="ORF">QVE165_LOCUS11741</name>
    <name evidence="21" type="ORF">QVE165_LOCUS13609</name>
</gene>
<evidence type="ECO:0000256" key="12">
    <source>
        <dbReference type="ARBA" id="ARBA00050120"/>
    </source>
</evidence>
<comment type="catalytic activity">
    <reaction evidence="14">
        <text>malonate(in) + 2-oxoglutarate(out) = malonate(out) + 2-oxoglutarate(in)</text>
        <dbReference type="Rhea" id="RHEA:71591"/>
        <dbReference type="ChEBI" id="CHEBI:15792"/>
        <dbReference type="ChEBI" id="CHEBI:16810"/>
    </reaction>
</comment>
<dbReference type="EMBL" id="CAJNOM010000057">
    <property type="protein sequence ID" value="CAF0942564.1"/>
    <property type="molecule type" value="Genomic_DNA"/>
</dbReference>
<dbReference type="InterPro" id="IPR050391">
    <property type="entry name" value="Mito_Metabolite_Transporter"/>
</dbReference>
<evidence type="ECO:0000256" key="9">
    <source>
        <dbReference type="ARBA" id="ARBA00023136"/>
    </source>
</evidence>